<dbReference type="CTD" id="8887"/>
<dbReference type="InterPro" id="IPR041641">
    <property type="entry name" value="CALCOCO1/2_Zn_UBZ1"/>
</dbReference>
<dbReference type="CDD" id="cd21970">
    <property type="entry name" value="Zn-C2H2_TAX1BP1_rpt2"/>
    <property type="match status" value="1"/>
</dbReference>
<evidence type="ECO:0000256" key="6">
    <source>
        <dbReference type="ARBA" id="ARBA00023054"/>
    </source>
</evidence>
<dbReference type="InterPro" id="IPR012852">
    <property type="entry name" value="CALCOCO1-like"/>
</dbReference>
<keyword evidence="3" id="KW-0677">Repeat</keyword>
<dbReference type="InterPro" id="IPR041611">
    <property type="entry name" value="SKICH"/>
</dbReference>
<evidence type="ECO:0000259" key="10">
    <source>
        <dbReference type="PROSITE" id="PS51905"/>
    </source>
</evidence>
<evidence type="ECO:0000256" key="9">
    <source>
        <dbReference type="SAM" id="MobiDB-lite"/>
    </source>
</evidence>
<keyword evidence="5" id="KW-0862">Zinc</keyword>
<dbReference type="AlphaFoldDB" id="A0A6J3CGS7"/>
<dbReference type="RefSeq" id="XP_032037284.1">
    <property type="nucleotide sequence ID" value="XM_032181393.1"/>
</dbReference>
<feature type="domain" description="UBZ1-type" evidence="10">
    <location>
        <begin position="692"/>
        <end position="718"/>
    </location>
</feature>
<dbReference type="Gene3D" id="2.60.40.2840">
    <property type="match status" value="1"/>
</dbReference>
<feature type="compositionally biased region" description="Polar residues" evidence="9">
    <location>
        <begin position="206"/>
        <end position="217"/>
    </location>
</feature>
<dbReference type="PANTHER" id="PTHR31915:SF8">
    <property type="entry name" value="TAX1-BINDING PROTEIN 1"/>
    <property type="match status" value="1"/>
</dbReference>
<evidence type="ECO:0000256" key="3">
    <source>
        <dbReference type="ARBA" id="ARBA00022737"/>
    </source>
</evidence>
<dbReference type="PROSITE" id="PS51905">
    <property type="entry name" value="ZF_UBZ1"/>
    <property type="match status" value="2"/>
</dbReference>
<dbReference type="Pfam" id="PF07888">
    <property type="entry name" value="CALCOCO1"/>
    <property type="match status" value="1"/>
</dbReference>
<keyword evidence="1" id="KW-0053">Apoptosis</keyword>
<dbReference type="Proteomes" id="UP000504639">
    <property type="component" value="Chromosome 2"/>
</dbReference>
<keyword evidence="4 7" id="KW-0863">Zinc-finger</keyword>
<proteinExistence type="predicted"/>
<name>A0A6J3CGS7_AYTFU</name>
<evidence type="ECO:0000256" key="5">
    <source>
        <dbReference type="ARBA" id="ARBA00022833"/>
    </source>
</evidence>
<accession>A0A6J3CGS7</accession>
<dbReference type="GO" id="GO:0006915">
    <property type="term" value="P:apoptotic process"/>
    <property type="evidence" value="ECO:0007669"/>
    <property type="project" value="UniProtKB-KW"/>
</dbReference>
<dbReference type="CDD" id="cd21969">
    <property type="entry name" value="Zn-C2H2_TAX1BP1_rpt1"/>
    <property type="match status" value="1"/>
</dbReference>
<dbReference type="InterPro" id="IPR051002">
    <property type="entry name" value="UBA_autophagy_assoc_protein"/>
</dbReference>
<dbReference type="Gene3D" id="6.20.250.40">
    <property type="match status" value="1"/>
</dbReference>
<organism evidence="11 12">
    <name type="scientific">Aythya fuligula</name>
    <name type="common">Tufted duck</name>
    <name type="synonym">Anas fuligula</name>
    <dbReference type="NCBI Taxonomy" id="219594"/>
    <lineage>
        <taxon>Eukaryota</taxon>
        <taxon>Metazoa</taxon>
        <taxon>Chordata</taxon>
        <taxon>Craniata</taxon>
        <taxon>Vertebrata</taxon>
        <taxon>Euteleostomi</taxon>
        <taxon>Archelosauria</taxon>
        <taxon>Archosauria</taxon>
        <taxon>Dinosauria</taxon>
        <taxon>Saurischia</taxon>
        <taxon>Theropoda</taxon>
        <taxon>Coelurosauria</taxon>
        <taxon>Aves</taxon>
        <taxon>Neognathae</taxon>
        <taxon>Galloanserae</taxon>
        <taxon>Anseriformes</taxon>
        <taxon>Anatidae</taxon>
        <taxon>Aythyinae</taxon>
        <taxon>Aythya</taxon>
    </lineage>
</organism>
<feature type="region of interest" description="Disordered" evidence="9">
    <location>
        <begin position="206"/>
        <end position="226"/>
    </location>
</feature>
<keyword evidence="6 8" id="KW-0175">Coiled coil</keyword>
<reference evidence="12" key="1">
    <citation type="submission" date="2025-08" db="UniProtKB">
        <authorList>
            <consortium name="RefSeq"/>
        </authorList>
    </citation>
    <scope>IDENTIFICATION</scope>
    <source>
        <tissue evidence="12">Lung</tissue>
    </source>
</reference>
<feature type="coiled-coil region" evidence="8">
    <location>
        <begin position="523"/>
        <end position="550"/>
    </location>
</feature>
<feature type="region of interest" description="Disordered" evidence="9">
    <location>
        <begin position="641"/>
        <end position="674"/>
    </location>
</feature>
<protein>
    <submittedName>
        <fullName evidence="12">Tax1-binding protein 1 isoform X2</fullName>
    </submittedName>
</protein>
<evidence type="ECO:0000256" key="7">
    <source>
        <dbReference type="PROSITE-ProRule" id="PRU01253"/>
    </source>
</evidence>
<dbReference type="FunFam" id="2.60.40.2840:FF:000002">
    <property type="entry name" value="Tax1-binding protein 1 isoform 2"/>
    <property type="match status" value="1"/>
</dbReference>
<evidence type="ECO:0000256" key="1">
    <source>
        <dbReference type="ARBA" id="ARBA00022703"/>
    </source>
</evidence>
<evidence type="ECO:0000313" key="11">
    <source>
        <dbReference type="Proteomes" id="UP000504639"/>
    </source>
</evidence>
<dbReference type="GO" id="GO:0043066">
    <property type="term" value="P:negative regulation of apoptotic process"/>
    <property type="evidence" value="ECO:0007669"/>
    <property type="project" value="TreeGrafter"/>
</dbReference>
<evidence type="ECO:0000313" key="12">
    <source>
        <dbReference type="RefSeq" id="XP_032037284.1"/>
    </source>
</evidence>
<sequence length="754" mass="86544">MSSFQEVPSSANALQTSNFAHVIFQNVAKSYLPNTHLECHYTLTQFIHPHQKDWVGIFKVGWSTARDYYTFLWSPMPENYVEGSTVNCVLTFQGYYLPNDDGEFYQFCYVTHKGEIRGASTPFQFRTSSPVEELLTMEDEGNSDMLVVTTKAGLLEFKIEKIIKEKEELLKVTSVLEKETTQLRDQVERLEKELNHEKQRCDQLQTEQKANIQASETLKTENDDLKKKHEEAASKVLQLEEDIMTVTQKAIAKETELDSMKDKLKKVMLEKEQLECVLKTEKDEKELYKEDASILKEQLRKAEDQIQASKQEAVLMSKELSDAVNVRDKTMADLHSARLENEKLKKQLADALAELKKITALKNEQETSNTVEQELRREVEDLKLRLQMAADHYKEKFKECQKLQKQVNKFTEQAKIAGSQQKLTDASNIETATAVVTDKKLSASPVSPISPDVVSEFMVKEQVREMNKEIAEKTEKYKKCKQMLAGEKMKCSVYADELAKLELKWKEQVKINEGIKLQLAAKEDQYKVQLAEKERRIKELASQLELFTSEKKLGNTPGNQAGRMMEGQISQPTLHFRNPYSEENGPVPAVTSRLPVLQYGNPYAIQERRDGADGAFNPDEIQRPPVRTSFWELEDDVVCSQPSRNLSRPDGLEDPEDSNDDDNTVPSAPNPPSLLLHERGTGFCFDSSFDVHKKCPLCDVMFPPNYDQSKFEEHVESHWKVCPMCSEQFPPDYDQQGFERHVQTHFDQNVLNFD</sequence>
<evidence type="ECO:0000256" key="2">
    <source>
        <dbReference type="ARBA" id="ARBA00022723"/>
    </source>
</evidence>
<feature type="domain" description="UBZ1-type" evidence="10">
    <location>
        <begin position="719"/>
        <end position="745"/>
    </location>
</feature>
<feature type="compositionally biased region" description="Acidic residues" evidence="9">
    <location>
        <begin position="652"/>
        <end position="663"/>
    </location>
</feature>
<gene>
    <name evidence="12" type="primary">TAX1BP1</name>
</gene>
<keyword evidence="2" id="KW-0479">Metal-binding</keyword>
<keyword evidence="11" id="KW-1185">Reference proteome</keyword>
<dbReference type="GO" id="GO:0008270">
    <property type="term" value="F:zinc ion binding"/>
    <property type="evidence" value="ECO:0007669"/>
    <property type="project" value="UniProtKB-KW"/>
</dbReference>
<dbReference type="GeneID" id="116485773"/>
<evidence type="ECO:0000256" key="8">
    <source>
        <dbReference type="SAM" id="Coils"/>
    </source>
</evidence>
<evidence type="ECO:0000256" key="4">
    <source>
        <dbReference type="ARBA" id="ARBA00022771"/>
    </source>
</evidence>
<dbReference type="Pfam" id="PF18112">
    <property type="entry name" value="Zn-C2H2_12"/>
    <property type="match status" value="2"/>
</dbReference>
<dbReference type="Pfam" id="PF17751">
    <property type="entry name" value="SKICH"/>
    <property type="match status" value="1"/>
</dbReference>
<dbReference type="PANTHER" id="PTHR31915">
    <property type="entry name" value="SKICH DOMAIN-CONTAINING PROTEIN"/>
    <property type="match status" value="1"/>
</dbReference>